<feature type="region of interest" description="Disordered" evidence="17">
    <location>
        <begin position="1"/>
        <end position="366"/>
    </location>
</feature>
<evidence type="ECO:0000256" key="3">
    <source>
        <dbReference type="ARBA" id="ARBA00006831"/>
    </source>
</evidence>
<keyword evidence="8" id="KW-0970">Cilium biogenesis/degradation</keyword>
<dbReference type="GO" id="GO:0005929">
    <property type="term" value="C:cilium"/>
    <property type="evidence" value="ECO:0007669"/>
    <property type="project" value="UniProtKB-SubCell"/>
</dbReference>
<evidence type="ECO:0000313" key="18">
    <source>
        <dbReference type="Proteomes" id="UP000694850"/>
    </source>
</evidence>
<dbReference type="GO" id="GO:0045503">
    <property type="term" value="F:dynein light chain binding"/>
    <property type="evidence" value="ECO:0007669"/>
    <property type="project" value="InterPro"/>
</dbReference>
<keyword evidence="5" id="KW-0597">Phosphoprotein</keyword>
<dbReference type="RefSeq" id="XP_007948592.1">
    <property type="nucleotide sequence ID" value="XM_007950401.1"/>
</dbReference>
<dbReference type="SMART" id="SM00320">
    <property type="entry name" value="WD40"/>
    <property type="match status" value="3"/>
</dbReference>
<keyword evidence="9" id="KW-0969">Cilium</keyword>
<evidence type="ECO:0000256" key="11">
    <source>
        <dbReference type="ARBA" id="ARBA00023273"/>
    </source>
</evidence>
<sequence length="1058" mass="123139">MEKRRTKDDTWKADDLRKHLRIAQSDSPKEEKKHREKKPHKDSESDLLEYRERKYKDQDRDTKYKERTNERDAHVSKENPQGERDRDKHRERKKDTKDREREKYKERHREQDTEKSHSRGKDREKEKERKARKEELRQTTACHNLLGRDVRDKQLLEKVDRKIRSVSKVRIEEKEKRDDDSERGDEERERRYRERKLQYGDSKDNPLKYWLYKEDGERRHRKQKEQDREKKHREKSSTREKREKNRKEKNNLLSDKEGEERHKEKRHKEGVHFDEERHRSSVDKKEEQKKSSSKNGEHRSRGSSSKRDGTSSQHAENLARNNEKDRDSRRKHSYEEESSPWKLAQRHRSEENVEIEKEDIDLENVGTDEYIASFEDDFEDYEDDFEICDGDDDDSNNEHELKEKTEELPPAKIKEIQEIKKAINAENERISELSLKRFQKQGRMEYEGESRTDANNSPSRAPVCGIFMDFVTASHRQKSRNQALKQKTRSTKLLRLIDLDFSFTFSLLDLPPVNEYDMYIRNFGKKNTKQAYVQYNEDNVERDIQTEEIETKEVWTQHPGESTVVSGGSENRAISDPTIVPKIDTPRLSNFLRAACQVIAVLLEEDRVAAEPNWNLRAQDNTLCFSDTSSQLNTSLPFLQNRKVSCLQASQVQRQTMVSVHDLPEKTFSDQLDGRYILCIWDIWQPSSPQKVLICDSKVTCCCFSPFKAFLMFAGTVHGSVVVWDLREDSRIHQYVKLNDCFWTFRISTFSTDGILTSVNHQSPLQAVEPISTSVYKKQNFVLSPFSTQEEISGLSFHIASLDESGVLNIWVVVELPKADIAGSISDLGLIPGGRIKLVHSSVIQLNNSLSHKDNAFWGIAQTLNVKFLPSDPNHFIVGTDMGLISHGARQDLRVSPKLFKPQQHGLRPVKVNVIDFSPFGEPIFLAGCSDGSIRLHQLTSEYPLLQWNNSTNGQAITGLQWSLTRPAVFLVQDDTSSIYIWDLLESDLGPVTRQLISPDKLVAMTVMGEPEKTNSSFLALVLARTSGNIDVQYLKRKWASPVKDEKKQLRLLLQEAL</sequence>
<dbReference type="OrthoDB" id="2162425at2759"/>
<dbReference type="InterPro" id="IPR015943">
    <property type="entry name" value="WD40/YVTN_repeat-like_dom_sf"/>
</dbReference>
<dbReference type="Proteomes" id="UP000694850">
    <property type="component" value="Unplaced"/>
</dbReference>
<evidence type="ECO:0000256" key="5">
    <source>
        <dbReference type="ARBA" id="ARBA00022553"/>
    </source>
</evidence>
<keyword evidence="18" id="KW-1185">Reference proteome</keyword>
<feature type="region of interest" description="Disordered" evidence="17">
    <location>
        <begin position="386"/>
        <end position="405"/>
    </location>
</feature>
<evidence type="ECO:0000256" key="4">
    <source>
        <dbReference type="ARBA" id="ARBA00022490"/>
    </source>
</evidence>
<dbReference type="InterPro" id="IPR042505">
    <property type="entry name" value="DYNC2I1"/>
</dbReference>
<protein>
    <recommendedName>
        <fullName evidence="14">Cytoplasmic dynein 2 intermediate chain 1</fullName>
    </recommendedName>
    <alternativeName>
        <fullName evidence="16">Dynein 2 intermediate chain 1</fullName>
    </alternativeName>
    <alternativeName>
        <fullName evidence="15">WD repeat-containing protein 60</fullName>
    </alternativeName>
</protein>
<dbReference type="GO" id="GO:0005868">
    <property type="term" value="C:cytoplasmic dynein complex"/>
    <property type="evidence" value="ECO:0007669"/>
    <property type="project" value="InterPro"/>
</dbReference>
<comment type="subcellular location">
    <subcellularLocation>
        <location evidence="1">Cell projection</location>
        <location evidence="1">Cilium</location>
    </subcellularLocation>
    <subcellularLocation>
        <location evidence="2">Cytoplasm</location>
        <location evidence="2">Cytoskeleton</location>
        <location evidence="2">Microtubule organizing center</location>
        <location evidence="2">Centrosome</location>
    </subcellularLocation>
</comment>
<evidence type="ECO:0000256" key="13">
    <source>
        <dbReference type="ARBA" id="ARBA00065897"/>
    </source>
</evidence>
<dbReference type="PANTHER" id="PTHR16022:SF0">
    <property type="entry name" value="CYTOPLASMIC DYNEIN 2 INTERMEDIATE CHAIN 1"/>
    <property type="match status" value="1"/>
</dbReference>
<evidence type="ECO:0000256" key="12">
    <source>
        <dbReference type="ARBA" id="ARBA00058820"/>
    </source>
</evidence>
<feature type="compositionally biased region" description="Basic and acidic residues" evidence="17">
    <location>
        <begin position="146"/>
        <end position="262"/>
    </location>
</feature>
<keyword evidence="7" id="KW-0677">Repeat</keyword>
<dbReference type="GO" id="GO:0005813">
    <property type="term" value="C:centrosome"/>
    <property type="evidence" value="ECO:0007669"/>
    <property type="project" value="UniProtKB-SubCell"/>
</dbReference>
<dbReference type="FunFam" id="2.130.10.10:FF:001197">
    <property type="entry name" value="WD repeat domain 60"/>
    <property type="match status" value="1"/>
</dbReference>
<evidence type="ECO:0000256" key="7">
    <source>
        <dbReference type="ARBA" id="ARBA00022737"/>
    </source>
</evidence>
<evidence type="ECO:0000256" key="16">
    <source>
        <dbReference type="ARBA" id="ARBA00079714"/>
    </source>
</evidence>
<dbReference type="InterPro" id="IPR001680">
    <property type="entry name" value="WD40_rpt"/>
</dbReference>
<name>A0A8B7AM61_ORYAF</name>
<dbReference type="AlphaFoldDB" id="A0A8B7AM61"/>
<keyword evidence="4" id="KW-0963">Cytoplasm</keyword>
<comment type="similarity">
    <text evidence="3">Belongs to the dynein light intermediate chain family.</text>
</comment>
<keyword evidence="10" id="KW-0206">Cytoskeleton</keyword>
<evidence type="ECO:0000313" key="19">
    <source>
        <dbReference type="RefSeq" id="XP_007948592.1"/>
    </source>
</evidence>
<dbReference type="FunFam" id="2.130.10.10:FF:000979">
    <property type="entry name" value="WD repeat domain 60"/>
    <property type="match status" value="1"/>
</dbReference>
<dbReference type="CTD" id="55112"/>
<proteinExistence type="inferred from homology"/>
<evidence type="ECO:0000256" key="1">
    <source>
        <dbReference type="ARBA" id="ARBA00004138"/>
    </source>
</evidence>
<evidence type="ECO:0000256" key="8">
    <source>
        <dbReference type="ARBA" id="ARBA00022794"/>
    </source>
</evidence>
<evidence type="ECO:0000256" key="6">
    <source>
        <dbReference type="ARBA" id="ARBA00022574"/>
    </source>
</evidence>
<dbReference type="GO" id="GO:0042073">
    <property type="term" value="P:intraciliary transport"/>
    <property type="evidence" value="ECO:0007669"/>
    <property type="project" value="InterPro"/>
</dbReference>
<accession>A0A8B7AM61</accession>
<evidence type="ECO:0000256" key="2">
    <source>
        <dbReference type="ARBA" id="ARBA00004300"/>
    </source>
</evidence>
<feature type="compositionally biased region" description="Basic and acidic residues" evidence="17">
    <location>
        <begin position="270"/>
        <end position="309"/>
    </location>
</feature>
<reference evidence="19" key="1">
    <citation type="submission" date="2025-08" db="UniProtKB">
        <authorList>
            <consortium name="RefSeq"/>
        </authorList>
    </citation>
    <scope>IDENTIFICATION</scope>
</reference>
<dbReference type="GO" id="GO:0045504">
    <property type="term" value="F:dynein heavy chain binding"/>
    <property type="evidence" value="ECO:0007669"/>
    <property type="project" value="InterPro"/>
</dbReference>
<dbReference type="GeneID" id="103205133"/>
<keyword evidence="11" id="KW-0966">Cell projection</keyword>
<dbReference type="PANTHER" id="PTHR16022">
    <property type="entry name" value="WD REPEAT DOMAIN 60"/>
    <property type="match status" value="1"/>
</dbReference>
<evidence type="ECO:0000256" key="9">
    <source>
        <dbReference type="ARBA" id="ARBA00023069"/>
    </source>
</evidence>
<dbReference type="Gene3D" id="2.130.10.10">
    <property type="entry name" value="YVTN repeat-like/Quinoprotein amine dehydrogenase"/>
    <property type="match status" value="2"/>
</dbReference>
<evidence type="ECO:0000256" key="17">
    <source>
        <dbReference type="SAM" id="MobiDB-lite"/>
    </source>
</evidence>
<gene>
    <name evidence="19" type="primary">DYNC2I1</name>
</gene>
<comment type="subunit">
    <text evidence="13">Intermediate chain of the cytoplasmic dynein complex 2, a multisubunit complex, composed at least of eleven different proteins. The cytoplasmic dynein 2 complex consists of two catalytic heavy chains (HCs) and a number of non-catalytic subunits presented by intermediate chains (ICs), light intermediate chains (LICs) and light chains (LCs). Among them, a heavy chain (DYNC2H1), two intermediate chains (DYNC2I2 and DYNC2I1), a light intermediate chain (DYNC2LI1), and a light chain (DYNLT2B) are unique to the cytoplasmic dynein complex 2, but a subset of the light chains are also shared by dynein-1 and dynein-2 complexes. Interacts with DYNC2I2; their C-terminal domains each bind a copy of the heavy chain, and their extended N-terminal regions are held together by an array of light chain dimers. Interacts with DYNLT2B. Interacts (via the N-terminal half) with DYNLT2B-DYNLT1 dimer or with DYNLT2B-DYNLT3 dimer; this interaction is crucial for retrograde trafficking of ciliary proteins.</text>
</comment>
<organism evidence="18 19">
    <name type="scientific">Orycteropus afer afer</name>
    <dbReference type="NCBI Taxonomy" id="1230840"/>
    <lineage>
        <taxon>Eukaryota</taxon>
        <taxon>Metazoa</taxon>
        <taxon>Chordata</taxon>
        <taxon>Craniata</taxon>
        <taxon>Vertebrata</taxon>
        <taxon>Euteleostomi</taxon>
        <taxon>Mammalia</taxon>
        <taxon>Eutheria</taxon>
        <taxon>Afrotheria</taxon>
        <taxon>Tubulidentata</taxon>
        <taxon>Orycteropodidae</taxon>
        <taxon>Orycteropus</taxon>
    </lineage>
</organism>
<feature type="compositionally biased region" description="Acidic residues" evidence="17">
    <location>
        <begin position="386"/>
        <end position="395"/>
    </location>
</feature>
<feature type="compositionally biased region" description="Basic and acidic residues" evidence="17">
    <location>
        <begin position="1"/>
        <end position="17"/>
    </location>
</feature>
<keyword evidence="6" id="KW-0853">WD repeat</keyword>
<evidence type="ECO:0000256" key="14">
    <source>
        <dbReference type="ARBA" id="ARBA00072501"/>
    </source>
</evidence>
<evidence type="ECO:0000256" key="15">
    <source>
        <dbReference type="ARBA" id="ARBA00075740"/>
    </source>
</evidence>
<feature type="compositionally biased region" description="Basic and acidic residues" evidence="17">
    <location>
        <begin position="396"/>
        <end position="405"/>
    </location>
</feature>
<feature type="compositionally biased region" description="Basic and acidic residues" evidence="17">
    <location>
        <begin position="27"/>
        <end position="137"/>
    </location>
</feature>
<comment type="function">
    <text evidence="12">Acts as one of several non-catalytic accessory components of the cytoplasmic dynein 2 complex (dynein-2 complex), a motor protein complex that drives the movement of cargos along microtubules within cilia and flagella in concert with the intraflagellar transport (IFT) system. DYNC2I1 plays a major role in retrograde ciliary protein trafficking in cilia and flagella. Also requires to maintain a functional transition zone.</text>
</comment>
<dbReference type="Pfam" id="PF00400">
    <property type="entry name" value="WD40"/>
    <property type="match status" value="1"/>
</dbReference>
<evidence type="ECO:0000256" key="10">
    <source>
        <dbReference type="ARBA" id="ARBA00023212"/>
    </source>
</evidence>
<dbReference type="SUPFAM" id="SSF50978">
    <property type="entry name" value="WD40 repeat-like"/>
    <property type="match status" value="1"/>
</dbReference>
<dbReference type="InterPro" id="IPR036322">
    <property type="entry name" value="WD40_repeat_dom_sf"/>
</dbReference>